<dbReference type="EMBL" id="CAJNOO010000264">
    <property type="protein sequence ID" value="CAF0882101.1"/>
    <property type="molecule type" value="Genomic_DNA"/>
</dbReference>
<dbReference type="AlphaFoldDB" id="A0A813YBY3"/>
<organism evidence="2 3">
    <name type="scientific">Rotaria sordida</name>
    <dbReference type="NCBI Taxonomy" id="392033"/>
    <lineage>
        <taxon>Eukaryota</taxon>
        <taxon>Metazoa</taxon>
        <taxon>Spiralia</taxon>
        <taxon>Gnathifera</taxon>
        <taxon>Rotifera</taxon>
        <taxon>Eurotatoria</taxon>
        <taxon>Bdelloidea</taxon>
        <taxon>Philodinida</taxon>
        <taxon>Philodinidae</taxon>
        <taxon>Rotaria</taxon>
    </lineage>
</organism>
<evidence type="ECO:0000259" key="1">
    <source>
        <dbReference type="Pfam" id="PF10551"/>
    </source>
</evidence>
<gene>
    <name evidence="2" type="ORF">RFH988_LOCUS8021</name>
</gene>
<comment type="caution">
    <text evidence="2">The sequence shown here is derived from an EMBL/GenBank/DDBJ whole genome shotgun (WGS) entry which is preliminary data.</text>
</comment>
<dbReference type="InterPro" id="IPR018289">
    <property type="entry name" value="MULE_transposase_dom"/>
</dbReference>
<reference evidence="2" key="1">
    <citation type="submission" date="2021-02" db="EMBL/GenBank/DDBJ databases">
        <authorList>
            <person name="Nowell W R."/>
        </authorList>
    </citation>
    <scope>NUCLEOTIDE SEQUENCE</scope>
</reference>
<dbReference type="Proteomes" id="UP000663882">
    <property type="component" value="Unassembled WGS sequence"/>
</dbReference>
<feature type="domain" description="MULE transposase" evidence="1">
    <location>
        <begin position="253"/>
        <end position="351"/>
    </location>
</feature>
<evidence type="ECO:0000313" key="3">
    <source>
        <dbReference type="Proteomes" id="UP000663882"/>
    </source>
</evidence>
<sequence>MAQSQSVAHYISDSENDIDMEIQLSGNTETVKRKKQNRRKWIPLCTYNDKDDIINKIKNDGIWSKTHTNITSEGKRVYYRCNQVKWRGKQCPAGIHLLYHSENECITMYKTEDDHLHQESRSIGINQQSKEVICELFKMKIKPKHMLELLEEKGLPVPKKQQLSNYLTSLREKCYGTSTISLGELEAWCQQNSFIPDDDDKPWVLKYQIEYEDEINNDNDDDNVSNDDDDKNKFRFFVTTKRLLFNASISNKIHVDAIYKLIWQEFPCFIIGTTDMIKQFHPYGFAVCSNEKEKDFEFIFSCICDGLRNLNLQMNEQGLVLIADGAEAISNAFSKVFGTDHNIVMCWFHMRKCVEKKLNLVEDKALHNEIMNDIETLQLSKNKKTFNIATRLFLKKWEKQERCIQYLSSEWLESKNGWYEGLSMYVPSTNNALEATNRMIKDEDTLRERLVLSRFTVVIFSIVNKWSKERNPTLINSKIFEHQPSITLSHWTDAYNWVKLNKEVISISNDDTTTYYLPAGEEITITGKEIKRYETYFYLYRSWSHHKLLRLDQQLAEVYSQSSTYKIYLSLLRINIISFIDNHL</sequence>
<dbReference type="OrthoDB" id="119028at2759"/>
<evidence type="ECO:0000313" key="2">
    <source>
        <dbReference type="EMBL" id="CAF0882101.1"/>
    </source>
</evidence>
<name>A0A813YBY3_9BILA</name>
<protein>
    <recommendedName>
        <fullName evidence="1">MULE transposase domain-containing protein</fullName>
    </recommendedName>
</protein>
<accession>A0A813YBY3</accession>
<dbReference type="Pfam" id="PF10551">
    <property type="entry name" value="MULE"/>
    <property type="match status" value="1"/>
</dbReference>
<proteinExistence type="predicted"/>